<evidence type="ECO:0000313" key="6">
    <source>
        <dbReference type="Proteomes" id="UP000186102"/>
    </source>
</evidence>
<evidence type="ECO:0000256" key="3">
    <source>
        <dbReference type="SAM" id="MobiDB-lite"/>
    </source>
</evidence>
<proteinExistence type="inferred from homology"/>
<dbReference type="CDD" id="cd00317">
    <property type="entry name" value="cyclophilin"/>
    <property type="match status" value="1"/>
</dbReference>
<comment type="catalytic activity">
    <reaction evidence="2">
        <text>[protein]-peptidylproline (omega=180) = [protein]-peptidylproline (omega=0)</text>
        <dbReference type="Rhea" id="RHEA:16237"/>
        <dbReference type="Rhea" id="RHEA-COMP:10747"/>
        <dbReference type="Rhea" id="RHEA-COMP:10748"/>
        <dbReference type="ChEBI" id="CHEBI:83833"/>
        <dbReference type="ChEBI" id="CHEBI:83834"/>
        <dbReference type="EC" id="5.2.1.8"/>
    </reaction>
</comment>
<name>A0A1Q8QJ06_9FIRM</name>
<sequence length="236" mass="25495">MKKVFYILITLVMVSLAGCAPKAPIASQPPASSQTQSQQNQSIQPTEQNQPAQPANQAKNKTWSSPPSMQIDQKKPYHAIIHTNLGDISIKLFPEDAPKTVNNFNFLARNHYFDGLKFHRVIKNFMIQTGDPKGDGTGGPGYKFADELSSKHTYSPGAVAMANAGPNTNGSQFFIGSGQNVASLNQNPAYTIFGQVDGGMDVVEKISSVRVGSNSSGEVSSPLDPVYMKSVEIFEK</sequence>
<dbReference type="Gene3D" id="2.40.100.10">
    <property type="entry name" value="Cyclophilin-like"/>
    <property type="match status" value="1"/>
</dbReference>
<accession>A0A1Q8QJ06</accession>
<dbReference type="PRINTS" id="PR00153">
    <property type="entry name" value="CSAPPISMRASE"/>
</dbReference>
<dbReference type="PANTHER" id="PTHR45625:SF16">
    <property type="entry name" value="PEPTIDYL-PROLYL CIS-TRANS ISOMERASE"/>
    <property type="match status" value="1"/>
</dbReference>
<dbReference type="AlphaFoldDB" id="A0A1Q8QJ06"/>
<dbReference type="Pfam" id="PF00160">
    <property type="entry name" value="Pro_isomerase"/>
    <property type="match status" value="1"/>
</dbReference>
<dbReference type="SUPFAM" id="SSF50891">
    <property type="entry name" value="Cyclophilin-like"/>
    <property type="match status" value="1"/>
</dbReference>
<dbReference type="InterPro" id="IPR044666">
    <property type="entry name" value="Cyclophilin_A-like"/>
</dbReference>
<dbReference type="STRING" id="1888891.DSOL_4604"/>
<dbReference type="PROSITE" id="PS51257">
    <property type="entry name" value="PROKAR_LIPOPROTEIN"/>
    <property type="match status" value="1"/>
</dbReference>
<dbReference type="Proteomes" id="UP000186102">
    <property type="component" value="Unassembled WGS sequence"/>
</dbReference>
<evidence type="ECO:0000313" key="5">
    <source>
        <dbReference type="EMBL" id="OLN27333.1"/>
    </source>
</evidence>
<dbReference type="InterPro" id="IPR029000">
    <property type="entry name" value="Cyclophilin-like_dom_sf"/>
</dbReference>
<dbReference type="InterPro" id="IPR020892">
    <property type="entry name" value="Cyclophilin-type_PPIase_CS"/>
</dbReference>
<feature type="signal peptide" evidence="2">
    <location>
        <begin position="1"/>
        <end position="22"/>
    </location>
</feature>
<comment type="caution">
    <text evidence="5">The sequence shown here is derived from an EMBL/GenBank/DDBJ whole genome shotgun (WGS) entry which is preliminary data.</text>
</comment>
<dbReference type="PROSITE" id="PS00170">
    <property type="entry name" value="CSA_PPIASE_1"/>
    <property type="match status" value="1"/>
</dbReference>
<comment type="similarity">
    <text evidence="2">Belongs to the cyclophilin-type PPIase family.</text>
</comment>
<keyword evidence="6" id="KW-1185">Reference proteome</keyword>
<reference evidence="5 6" key="1">
    <citation type="submission" date="2016-09" db="EMBL/GenBank/DDBJ databases">
        <title>Complete genome of Desulfosporosinus sp. OL.</title>
        <authorList>
            <person name="Mardanov A."/>
            <person name="Beletsky A."/>
            <person name="Panova A."/>
            <person name="Karnachuk O."/>
            <person name="Ravin N."/>
        </authorList>
    </citation>
    <scope>NUCLEOTIDE SEQUENCE [LARGE SCALE GENOMIC DNA]</scope>
    <source>
        <strain evidence="5 6">OL</strain>
    </source>
</reference>
<keyword evidence="2" id="KW-0732">Signal</keyword>
<dbReference type="RefSeq" id="WP_075366927.1">
    <property type="nucleotide sequence ID" value="NZ_MLBF01000059.1"/>
</dbReference>
<protein>
    <recommendedName>
        <fullName evidence="2">Peptidyl-prolyl cis-trans isomerase</fullName>
        <shortName evidence="2">PPIase</shortName>
        <ecNumber evidence="2">5.2.1.8</ecNumber>
    </recommendedName>
</protein>
<gene>
    <name evidence="5" type="ORF">DSOL_4604</name>
</gene>
<keyword evidence="2 5" id="KW-0413">Isomerase</keyword>
<comment type="function">
    <text evidence="1 2">PPIases accelerate the folding of proteins. It catalyzes the cis-trans isomerization of proline imidic peptide bonds in oligopeptides.</text>
</comment>
<evidence type="ECO:0000256" key="2">
    <source>
        <dbReference type="RuleBase" id="RU363019"/>
    </source>
</evidence>
<dbReference type="PANTHER" id="PTHR45625">
    <property type="entry name" value="PEPTIDYL-PROLYL CIS-TRANS ISOMERASE-RELATED"/>
    <property type="match status" value="1"/>
</dbReference>
<dbReference type="InterPro" id="IPR002130">
    <property type="entry name" value="Cyclophilin-type_PPIase_dom"/>
</dbReference>
<organism evidence="5 6">
    <name type="scientific">Desulfosporosinus metallidurans</name>
    <dbReference type="NCBI Taxonomy" id="1888891"/>
    <lineage>
        <taxon>Bacteria</taxon>
        <taxon>Bacillati</taxon>
        <taxon>Bacillota</taxon>
        <taxon>Clostridia</taxon>
        <taxon>Eubacteriales</taxon>
        <taxon>Desulfitobacteriaceae</taxon>
        <taxon>Desulfosporosinus</taxon>
    </lineage>
</organism>
<dbReference type="OrthoDB" id="9807797at2"/>
<dbReference type="EMBL" id="MLBF01000059">
    <property type="protein sequence ID" value="OLN27333.1"/>
    <property type="molecule type" value="Genomic_DNA"/>
</dbReference>
<dbReference type="PROSITE" id="PS50072">
    <property type="entry name" value="CSA_PPIASE_2"/>
    <property type="match status" value="1"/>
</dbReference>
<feature type="region of interest" description="Disordered" evidence="3">
    <location>
        <begin position="25"/>
        <end position="70"/>
    </location>
</feature>
<dbReference type="GO" id="GO:0006457">
    <property type="term" value="P:protein folding"/>
    <property type="evidence" value="ECO:0007669"/>
    <property type="project" value="InterPro"/>
</dbReference>
<feature type="domain" description="PPIase cyclophilin-type" evidence="4">
    <location>
        <begin position="82"/>
        <end position="233"/>
    </location>
</feature>
<dbReference type="GO" id="GO:0003755">
    <property type="term" value="F:peptidyl-prolyl cis-trans isomerase activity"/>
    <property type="evidence" value="ECO:0007669"/>
    <property type="project" value="UniProtKB-UniRule"/>
</dbReference>
<keyword evidence="2" id="KW-0697">Rotamase</keyword>
<feature type="chain" id="PRO_5011825977" description="Peptidyl-prolyl cis-trans isomerase" evidence="2">
    <location>
        <begin position="23"/>
        <end position="236"/>
    </location>
</feature>
<evidence type="ECO:0000259" key="4">
    <source>
        <dbReference type="PROSITE" id="PS50072"/>
    </source>
</evidence>
<evidence type="ECO:0000256" key="1">
    <source>
        <dbReference type="ARBA" id="ARBA00002388"/>
    </source>
</evidence>
<feature type="compositionally biased region" description="Low complexity" evidence="3">
    <location>
        <begin position="25"/>
        <end position="61"/>
    </location>
</feature>
<dbReference type="EC" id="5.2.1.8" evidence="2"/>